<dbReference type="VEuPathDB" id="VectorBase:GBRI022636"/>
<evidence type="ECO:0000256" key="5">
    <source>
        <dbReference type="ARBA" id="ARBA00022801"/>
    </source>
</evidence>
<dbReference type="InterPro" id="IPR018247">
    <property type="entry name" value="EF_Hand_1_Ca_BS"/>
</dbReference>
<reference evidence="10" key="1">
    <citation type="submission" date="2014-03" db="EMBL/GenBank/DDBJ databases">
        <authorList>
            <person name="Aksoy S."/>
            <person name="Warren W."/>
            <person name="Wilson R.K."/>
        </authorList>
    </citation>
    <scope>NUCLEOTIDE SEQUENCE [LARGE SCALE GENOMIC DNA]</scope>
    <source>
        <strain evidence="10">IAEA</strain>
    </source>
</reference>
<dbReference type="FunFam" id="1.10.530.10:FF:000019">
    <property type="entry name" value="lysozyme"/>
    <property type="match status" value="1"/>
</dbReference>
<organism evidence="9 10">
    <name type="scientific">Glossina brevipalpis</name>
    <dbReference type="NCBI Taxonomy" id="37001"/>
    <lineage>
        <taxon>Eukaryota</taxon>
        <taxon>Metazoa</taxon>
        <taxon>Ecdysozoa</taxon>
        <taxon>Arthropoda</taxon>
        <taxon>Hexapoda</taxon>
        <taxon>Insecta</taxon>
        <taxon>Pterygota</taxon>
        <taxon>Neoptera</taxon>
        <taxon>Endopterygota</taxon>
        <taxon>Diptera</taxon>
        <taxon>Brachycera</taxon>
        <taxon>Muscomorpha</taxon>
        <taxon>Hippoboscoidea</taxon>
        <taxon>Glossinidae</taxon>
        <taxon>Glossina</taxon>
    </lineage>
</organism>
<reference evidence="9" key="2">
    <citation type="submission" date="2020-05" db="UniProtKB">
        <authorList>
            <consortium name="EnsemblMetazoa"/>
        </authorList>
    </citation>
    <scope>IDENTIFICATION</scope>
    <source>
        <strain evidence="9">IAEA</strain>
    </source>
</reference>
<dbReference type="STRING" id="37001.A0A1A9WK39"/>
<sequence length="158" mass="17364">MSNKTNLFVVFIGVICLTLLVLCSNAQVEEEAPLSDICMGCLCEATSGCNQTAICNYGACGLFRVTYAYWADAGKLTLDNDSPDSEQAFPNCVNHPYCAASTIQNYMIRYKQDCNDDGIIDCYDYAAIHRLGGYGCKGILPPTYYEILNACLRHHLGN</sequence>
<feature type="disulfide bond" evidence="7">
    <location>
        <begin position="92"/>
        <end position="98"/>
    </location>
</feature>
<keyword evidence="7" id="KW-1015">Disulfide bond</keyword>
<dbReference type="Proteomes" id="UP000091820">
    <property type="component" value="Unassembled WGS sequence"/>
</dbReference>
<dbReference type="EnsemblMetazoa" id="GBRI022636-RA">
    <property type="protein sequence ID" value="GBRI022636-PA"/>
    <property type="gene ID" value="GBRI022636"/>
</dbReference>
<keyword evidence="5" id="KW-0378">Hydrolase</keyword>
<dbReference type="Gene3D" id="1.10.530.10">
    <property type="match status" value="1"/>
</dbReference>
<evidence type="ECO:0000256" key="7">
    <source>
        <dbReference type="PIRSR" id="PIRSR608597-3"/>
    </source>
</evidence>
<dbReference type="GO" id="GO:0003796">
    <property type="term" value="F:lysozyme activity"/>
    <property type="evidence" value="ECO:0007669"/>
    <property type="project" value="UniProtKB-EC"/>
</dbReference>
<dbReference type="PROSITE" id="PS00018">
    <property type="entry name" value="EF_HAND_1"/>
    <property type="match status" value="1"/>
</dbReference>
<dbReference type="AlphaFoldDB" id="A0A1A9WK39"/>
<evidence type="ECO:0000256" key="3">
    <source>
        <dbReference type="ARBA" id="ARBA00022529"/>
    </source>
</evidence>
<protein>
    <recommendedName>
        <fullName evidence="2">lysozyme</fullName>
        <ecNumber evidence="2">3.2.1.17</ecNumber>
    </recommendedName>
</protein>
<evidence type="ECO:0000256" key="2">
    <source>
        <dbReference type="ARBA" id="ARBA00012732"/>
    </source>
</evidence>
<feature type="disulfide bond" evidence="7">
    <location>
        <begin position="43"/>
        <end position="49"/>
    </location>
</feature>
<keyword evidence="10" id="KW-1185">Reference proteome</keyword>
<dbReference type="EC" id="3.2.1.17" evidence="2"/>
<evidence type="ECO:0000256" key="1">
    <source>
        <dbReference type="ARBA" id="ARBA00000632"/>
    </source>
</evidence>
<dbReference type="PANTHER" id="PTHR11195">
    <property type="entry name" value="DESTABILASE-RELATED"/>
    <property type="match status" value="1"/>
</dbReference>
<accession>A0A1A9WK39</accession>
<evidence type="ECO:0000256" key="4">
    <source>
        <dbReference type="ARBA" id="ARBA00022638"/>
    </source>
</evidence>
<proteinExistence type="predicted"/>
<evidence type="ECO:0000256" key="6">
    <source>
        <dbReference type="ARBA" id="ARBA00023295"/>
    </source>
</evidence>
<feature type="disulfide bond" evidence="7">
    <location>
        <begin position="38"/>
        <end position="122"/>
    </location>
</feature>
<dbReference type="PANTHER" id="PTHR11195:SF22">
    <property type="entry name" value="LYSOZYME"/>
    <property type="match status" value="1"/>
</dbReference>
<dbReference type="GO" id="GO:0042742">
    <property type="term" value="P:defense response to bacterium"/>
    <property type="evidence" value="ECO:0007669"/>
    <property type="project" value="UniProtKB-KW"/>
</dbReference>
<evidence type="ECO:0000313" key="9">
    <source>
        <dbReference type="EnsemblMetazoa" id="GBRI022636-PA"/>
    </source>
</evidence>
<evidence type="ECO:0000313" key="10">
    <source>
        <dbReference type="Proteomes" id="UP000091820"/>
    </source>
</evidence>
<keyword evidence="3" id="KW-0929">Antimicrobial</keyword>
<dbReference type="Pfam" id="PF05497">
    <property type="entry name" value="Destabilase"/>
    <property type="match status" value="1"/>
</dbReference>
<feature type="signal peptide" evidence="8">
    <location>
        <begin position="1"/>
        <end position="26"/>
    </location>
</feature>
<keyword evidence="4" id="KW-0081">Bacteriolytic enzyme</keyword>
<keyword evidence="8" id="KW-0732">Signal</keyword>
<keyword evidence="6" id="KW-0326">Glycosidase</keyword>
<dbReference type="GO" id="GO:0031640">
    <property type="term" value="P:killing of cells of another organism"/>
    <property type="evidence" value="ECO:0007669"/>
    <property type="project" value="UniProtKB-KW"/>
</dbReference>
<dbReference type="PROSITE" id="PS51909">
    <property type="entry name" value="LYSOZYME_I"/>
    <property type="match status" value="1"/>
</dbReference>
<dbReference type="InterPro" id="IPR008597">
    <property type="entry name" value="Invert_lysozyme"/>
</dbReference>
<evidence type="ECO:0000256" key="8">
    <source>
        <dbReference type="SAM" id="SignalP"/>
    </source>
</evidence>
<feature type="chain" id="PRO_5008400427" description="lysozyme" evidence="8">
    <location>
        <begin position="27"/>
        <end position="158"/>
    </location>
</feature>
<dbReference type="CDD" id="cd16890">
    <property type="entry name" value="lyz_i"/>
    <property type="match status" value="1"/>
</dbReference>
<name>A0A1A9WK39_9MUSC</name>
<comment type="catalytic activity">
    <reaction evidence="1">
        <text>Hydrolysis of (1-&gt;4)-beta-linkages between N-acetylmuramic acid and N-acetyl-D-glucosamine residues in a peptidoglycan and between N-acetyl-D-glucosamine residues in chitodextrins.</text>
        <dbReference type="EC" id="3.2.1.17"/>
    </reaction>
</comment>
<feature type="disulfide bond" evidence="7">
    <location>
        <begin position="55"/>
        <end position="60"/>
    </location>
</feature>